<keyword evidence="3" id="KW-1185">Reference proteome</keyword>
<evidence type="ECO:0000313" key="3">
    <source>
        <dbReference type="Proteomes" id="UP001159371"/>
    </source>
</evidence>
<sequence>MRKNSAAKLPRFIGDGNGSFVPIRTQIPEFQNLVRKDYFWRAGAAVVLRRQSTQLFLMLHPQTLPAQTRSRPRAGASFVAHAFFATTFFSYGTALMDYFLVYPSRMLVGTAEFVAYHALLEDRIIPISVVPFAVLTVLNWLMLLFRPSGIPKSYVWASLLCLLADWISTAFVQIPMNLQLSEGKDIALIQRVMDTNWLRVALESAQALLAFAMLARMSRLRA</sequence>
<keyword evidence="1" id="KW-0812">Transmembrane</keyword>
<evidence type="ECO:0000313" key="2">
    <source>
        <dbReference type="EMBL" id="MDH6055461.1"/>
    </source>
</evidence>
<dbReference type="RefSeq" id="WP_280656267.1">
    <property type="nucleotide sequence ID" value="NZ_JANQDO010000010.1"/>
</dbReference>
<dbReference type="EMBL" id="JANQDO010000010">
    <property type="protein sequence ID" value="MDH6055461.1"/>
    <property type="molecule type" value="Genomic_DNA"/>
</dbReference>
<protein>
    <recommendedName>
        <fullName evidence="4">DUF4149 domain-containing protein</fullName>
    </recommendedName>
</protein>
<feature type="transmembrane region" description="Helical" evidence="1">
    <location>
        <begin position="123"/>
        <end position="142"/>
    </location>
</feature>
<evidence type="ECO:0000256" key="1">
    <source>
        <dbReference type="SAM" id="Phobius"/>
    </source>
</evidence>
<accession>A0ABT6JZQ6</accession>
<keyword evidence="1" id="KW-0472">Membrane</keyword>
<proteinExistence type="predicted"/>
<feature type="transmembrane region" description="Helical" evidence="1">
    <location>
        <begin position="196"/>
        <end position="215"/>
    </location>
</feature>
<comment type="caution">
    <text evidence="2">The sequence shown here is derived from an EMBL/GenBank/DDBJ whole genome shotgun (WGS) entry which is preliminary data.</text>
</comment>
<feature type="transmembrane region" description="Helical" evidence="1">
    <location>
        <begin position="154"/>
        <end position="176"/>
    </location>
</feature>
<evidence type="ECO:0008006" key="4">
    <source>
        <dbReference type="Google" id="ProtNLM"/>
    </source>
</evidence>
<keyword evidence="1" id="KW-1133">Transmembrane helix</keyword>
<reference evidence="2 3" key="1">
    <citation type="journal article" date="2023" name="J. Phycol.">
        <title>Chrysosporum ovalisporum is synonymous with the true-branching cyanobacterium Umezakia natans (Nostocales/Aphanizomenonaceae).</title>
        <authorList>
            <person name="McGregor G.B."/>
            <person name="Sendall B.C."/>
            <person name="Niiyama Y."/>
            <person name="Tuji A."/>
            <person name="Willis A."/>
        </authorList>
    </citation>
    <scope>NUCLEOTIDE SEQUENCE [LARGE SCALE GENOMIC DNA]</scope>
    <source>
        <strain evidence="2 3">FSS-43</strain>
    </source>
</reference>
<organism evidence="2 3">
    <name type="scientific">Umezakia ovalisporum FSS-43</name>
    <dbReference type="NCBI Taxonomy" id="2740520"/>
    <lineage>
        <taxon>Bacteria</taxon>
        <taxon>Bacillati</taxon>
        <taxon>Cyanobacteriota</taxon>
        <taxon>Cyanophyceae</taxon>
        <taxon>Nostocales</taxon>
        <taxon>Nodulariaceae</taxon>
        <taxon>Umezakia</taxon>
    </lineage>
</organism>
<dbReference type="Proteomes" id="UP001159371">
    <property type="component" value="Unassembled WGS sequence"/>
</dbReference>
<name>A0ABT6JZQ6_9CYAN</name>
<feature type="transmembrane region" description="Helical" evidence="1">
    <location>
        <begin position="78"/>
        <end position="103"/>
    </location>
</feature>
<gene>
    <name evidence="2" type="ORF">NWP19_01280</name>
</gene>